<dbReference type="EMBL" id="MAPZ01000009">
    <property type="protein sequence ID" value="OBY12340.1"/>
    <property type="molecule type" value="Genomic_DNA"/>
</dbReference>
<dbReference type="RefSeq" id="WP_027099641.1">
    <property type="nucleotide sequence ID" value="NZ_CABHIH010000001.1"/>
</dbReference>
<keyword evidence="1" id="KW-0472">Membrane</keyword>
<dbReference type="InterPro" id="IPR051673">
    <property type="entry name" value="SSDNA_exonuclease_RecJ"/>
</dbReference>
<dbReference type="PANTHER" id="PTHR30255">
    <property type="entry name" value="SINGLE-STRANDED-DNA-SPECIFIC EXONUCLEASE RECJ"/>
    <property type="match status" value="1"/>
</dbReference>
<proteinExistence type="predicted"/>
<evidence type="ECO:0000259" key="2">
    <source>
        <dbReference type="Pfam" id="PF01368"/>
    </source>
</evidence>
<sequence length="285" mass="32593">MRKFWESIYCPNYITGYNPFLLRHMNKAIEKLVYAVNNRKKIVIYGVSSVDGICSIASLSLILMYLNADVEYLIYEEEDAKKSIDCNNIKNDIDFLGADLLITLGVDLKSESEVKLCNELDIDLIVLQNKKTVRERSYVYINPNQKGCQYRYKNLSLSALTFKLMQAIAIYYNLKSINKYLDLILIGAHWAKVPLKGENGVIIKEGKKFLINTNNYGLRAVMELNNIVELDDNSIVKIIELITPAGSTVGMVNNARIILELLITNDKDRAEQISKYLYNLKKPEE</sequence>
<dbReference type="InterPro" id="IPR038763">
    <property type="entry name" value="DHH_sf"/>
</dbReference>
<dbReference type="Proteomes" id="UP000092714">
    <property type="component" value="Unassembled WGS sequence"/>
</dbReference>
<gene>
    <name evidence="3" type="ORF">CP373A1_01730</name>
</gene>
<evidence type="ECO:0000313" key="3">
    <source>
        <dbReference type="EMBL" id="OBY12340.1"/>
    </source>
</evidence>
<dbReference type="AlphaFoldDB" id="A0A174RS27"/>
<feature type="domain" description="DDH" evidence="2">
    <location>
        <begin position="41"/>
        <end position="187"/>
    </location>
</feature>
<dbReference type="GO" id="GO:0004527">
    <property type="term" value="F:exonuclease activity"/>
    <property type="evidence" value="ECO:0007669"/>
    <property type="project" value="UniProtKB-KW"/>
</dbReference>
<comment type="caution">
    <text evidence="3">The sequence shown here is derived from an EMBL/GenBank/DDBJ whole genome shotgun (WGS) entry which is preliminary data.</text>
</comment>
<keyword evidence="4" id="KW-1185">Reference proteome</keyword>
<name>A0A174RS27_9CLOT</name>
<dbReference type="OrthoDB" id="1925987at2"/>
<evidence type="ECO:0000313" key="4">
    <source>
        <dbReference type="Proteomes" id="UP000092714"/>
    </source>
</evidence>
<dbReference type="Pfam" id="PF01368">
    <property type="entry name" value="DHH"/>
    <property type="match status" value="1"/>
</dbReference>
<dbReference type="PANTHER" id="PTHR30255:SF2">
    <property type="entry name" value="SINGLE-STRANDED-DNA-SPECIFIC EXONUCLEASE RECJ"/>
    <property type="match status" value="1"/>
</dbReference>
<keyword evidence="1" id="KW-1133">Transmembrane helix</keyword>
<keyword evidence="1" id="KW-0812">Transmembrane</keyword>
<dbReference type="GeneID" id="42777485"/>
<feature type="transmembrane region" description="Helical" evidence="1">
    <location>
        <begin position="42"/>
        <end position="66"/>
    </location>
</feature>
<accession>A0A174RS27</accession>
<evidence type="ECO:0000256" key="1">
    <source>
        <dbReference type="SAM" id="Phobius"/>
    </source>
</evidence>
<reference evidence="3 4" key="1">
    <citation type="submission" date="2016-06" db="EMBL/GenBank/DDBJ databases">
        <authorList>
            <person name="Kjaerup R.B."/>
            <person name="Dalgaard T.S."/>
            <person name="Juul-Madsen H.R."/>
        </authorList>
    </citation>
    <scope>NUCLEOTIDE SEQUENCE [LARGE SCALE GENOMIC DNA]</scope>
    <source>
        <strain evidence="3 4">373-A1</strain>
    </source>
</reference>
<dbReference type="SUPFAM" id="SSF64182">
    <property type="entry name" value="DHH phosphoesterases"/>
    <property type="match status" value="1"/>
</dbReference>
<dbReference type="eggNOG" id="COG0608">
    <property type="taxonomic scope" value="Bacteria"/>
</dbReference>
<dbReference type="InterPro" id="IPR001667">
    <property type="entry name" value="DDH_dom"/>
</dbReference>
<dbReference type="Gene3D" id="3.90.1640.30">
    <property type="match status" value="1"/>
</dbReference>
<organism evidence="3 4">
    <name type="scientific">Clostridium paraputrificum</name>
    <dbReference type="NCBI Taxonomy" id="29363"/>
    <lineage>
        <taxon>Bacteria</taxon>
        <taxon>Bacillati</taxon>
        <taxon>Bacillota</taxon>
        <taxon>Clostridia</taxon>
        <taxon>Eubacteriales</taxon>
        <taxon>Clostridiaceae</taxon>
        <taxon>Clostridium</taxon>
    </lineage>
</organism>
<protein>
    <submittedName>
        <fullName evidence="3">Phosphoesterase</fullName>
    </submittedName>
</protein>